<dbReference type="Pfam" id="PF00690">
    <property type="entry name" value="Cation_ATPase_N"/>
    <property type="match status" value="1"/>
</dbReference>
<feature type="compositionally biased region" description="Low complexity" evidence="9">
    <location>
        <begin position="2203"/>
        <end position="2216"/>
    </location>
</feature>
<feature type="compositionally biased region" description="Basic residues" evidence="9">
    <location>
        <begin position="1872"/>
        <end position="1881"/>
    </location>
</feature>
<feature type="compositionally biased region" description="Acidic residues" evidence="9">
    <location>
        <begin position="1682"/>
        <end position="1703"/>
    </location>
</feature>
<evidence type="ECO:0000256" key="7">
    <source>
        <dbReference type="ARBA" id="ARBA00022989"/>
    </source>
</evidence>
<feature type="compositionally biased region" description="Low complexity" evidence="9">
    <location>
        <begin position="1216"/>
        <end position="1225"/>
    </location>
</feature>
<dbReference type="SUPFAM" id="SSF81653">
    <property type="entry name" value="Calcium ATPase, transduction domain A"/>
    <property type="match status" value="1"/>
</dbReference>
<feature type="region of interest" description="Disordered" evidence="9">
    <location>
        <begin position="1742"/>
        <end position="1791"/>
    </location>
</feature>
<evidence type="ECO:0000256" key="5">
    <source>
        <dbReference type="ARBA" id="ARBA00022840"/>
    </source>
</evidence>
<dbReference type="GO" id="GO:0036376">
    <property type="term" value="P:sodium ion export across plasma membrane"/>
    <property type="evidence" value="ECO:0007669"/>
    <property type="project" value="TreeGrafter"/>
</dbReference>
<dbReference type="GO" id="GO:0016887">
    <property type="term" value="F:ATP hydrolysis activity"/>
    <property type="evidence" value="ECO:0007669"/>
    <property type="project" value="InterPro"/>
</dbReference>
<dbReference type="OrthoDB" id="5590473at2759"/>
<accession>A0A8H5CD32</accession>
<feature type="compositionally biased region" description="Low complexity" evidence="9">
    <location>
        <begin position="1963"/>
        <end position="1982"/>
    </location>
</feature>
<dbReference type="InterPro" id="IPR018303">
    <property type="entry name" value="ATPase_P-typ_P_site"/>
</dbReference>
<dbReference type="Gene3D" id="3.40.50.1000">
    <property type="entry name" value="HAD superfamily/HAD-like"/>
    <property type="match status" value="1"/>
</dbReference>
<dbReference type="InterPro" id="IPR036412">
    <property type="entry name" value="HAD-like_sf"/>
</dbReference>
<dbReference type="EMBL" id="JAACJK010000007">
    <property type="protein sequence ID" value="KAF5339587.1"/>
    <property type="molecule type" value="Genomic_DNA"/>
</dbReference>
<dbReference type="SFLD" id="SFLDG00002">
    <property type="entry name" value="C1.7:_P-type_atpase_like"/>
    <property type="match status" value="1"/>
</dbReference>
<keyword evidence="8 10" id="KW-0472">Membrane</keyword>
<feature type="transmembrane region" description="Helical" evidence="10">
    <location>
        <begin position="326"/>
        <end position="349"/>
    </location>
</feature>
<feature type="region of interest" description="Disordered" evidence="9">
    <location>
        <begin position="1123"/>
        <end position="1155"/>
    </location>
</feature>
<dbReference type="SUPFAM" id="SSF56784">
    <property type="entry name" value="HAD-like"/>
    <property type="match status" value="1"/>
</dbReference>
<dbReference type="Pfam" id="PF00122">
    <property type="entry name" value="E1-E2_ATPase"/>
    <property type="match status" value="1"/>
</dbReference>
<feature type="compositionally biased region" description="Basic and acidic residues" evidence="9">
    <location>
        <begin position="1524"/>
        <end position="1545"/>
    </location>
</feature>
<dbReference type="Gene3D" id="1.20.1110.10">
    <property type="entry name" value="Calcium-transporting ATPase, transmembrane domain"/>
    <property type="match status" value="2"/>
</dbReference>
<dbReference type="PANTHER" id="PTHR43294:SF21">
    <property type="entry name" value="CATION TRANSPORTING ATPASE"/>
    <property type="match status" value="1"/>
</dbReference>
<dbReference type="GO" id="GO:0006883">
    <property type="term" value="P:intracellular sodium ion homeostasis"/>
    <property type="evidence" value="ECO:0007669"/>
    <property type="project" value="TreeGrafter"/>
</dbReference>
<gene>
    <name evidence="12" type="ORF">D9611_011417</name>
</gene>
<dbReference type="PANTHER" id="PTHR43294">
    <property type="entry name" value="SODIUM/POTASSIUM-TRANSPORTING ATPASE SUBUNIT ALPHA"/>
    <property type="match status" value="1"/>
</dbReference>
<dbReference type="GO" id="GO:1902600">
    <property type="term" value="P:proton transmembrane transport"/>
    <property type="evidence" value="ECO:0007669"/>
    <property type="project" value="TreeGrafter"/>
</dbReference>
<evidence type="ECO:0000256" key="10">
    <source>
        <dbReference type="SAM" id="Phobius"/>
    </source>
</evidence>
<dbReference type="SMART" id="SM00831">
    <property type="entry name" value="Cation_ATPase_N"/>
    <property type="match status" value="1"/>
</dbReference>
<dbReference type="GO" id="GO:0005391">
    <property type="term" value="F:P-type sodium:potassium-exchanging transporter activity"/>
    <property type="evidence" value="ECO:0007669"/>
    <property type="project" value="TreeGrafter"/>
</dbReference>
<comment type="subcellular location">
    <subcellularLocation>
        <location evidence="1">Cell membrane</location>
        <topology evidence="1">Multi-pass membrane protein</topology>
    </subcellularLocation>
</comment>
<dbReference type="Gene3D" id="2.70.150.10">
    <property type="entry name" value="Calcium-transporting ATPase, cytoplasmic transduction domain A"/>
    <property type="match status" value="1"/>
</dbReference>
<feature type="compositionally biased region" description="Polar residues" evidence="9">
    <location>
        <begin position="1362"/>
        <end position="1383"/>
    </location>
</feature>
<proteinExistence type="predicted"/>
<feature type="compositionally biased region" description="Basic and acidic residues" evidence="9">
    <location>
        <begin position="1649"/>
        <end position="1666"/>
    </location>
</feature>
<sequence length="2362" mass="258328">MLRHDDPDLEIQTVDRPQLTYVETQPPERTYGDLGLPIRGAARLPIEFRTLSIHVETRRSLDSNGQPKDPLKAAAKELISLEWHKISVDEVLQRQGVSPVTGLETVQAQRRLNLSGANTLSKPRSNLGKKILEWCLGGFGSLLLIGSIICFISWKPLGNPAPQASNLALAIVLLLVLVLQAAFNAWQDFSTSRVMSSIKDMLPSNVTVRRDGVITQIAAHDLVPGDIVTISMGDKIPADMRLIETGNDLLFDRSVLTGESEALPGRVEMTDVNFLETKNIALQGTHCVAGSGVGVVIQTGDRTVFGVIARLSNNPNTRLSTLQKEILRFVILIASLALSVALLIVILWAAWLRRSYPGYINVPTLLIDVVSVMVAFIPEGLPVAVTLSLAQVAHRLGKQKILCKWVKRPPSWDRKLTTIYRTLSIIETLGSVNVLCSDKTGTLTQNIMHVQSVAISDTAYDAEEYKELVKSTSDSDKSNALLQCAAVAAICNAAVYEEGTAAEGASPITPAKRPILGNATDTAALRFSEDVLPAEGLLSQWKHVYHQSFNSKTKFMLQLSRLSNTDTDPGRVAPIASWDEFHSSSILLTMKGAPEVLLPRCSYVLDPSGSGPVRITPEILRSLAAVQETWAREGQRVLLLARKVVNGDAHAHKSSEELADFAEGESKDELIIVGLIGLTDPLKPDIKHTVSTCRKAGIRFFVVTVSIAGQAGIITDPTHVHHVHNLDEETLEKEGTPGSEELTLDLPSVDKPSAIVLTGPELELLTESQIDRLCKYDEIVFARTTPEQKLRIVNDFQARGGIVAVTGDGVNDAPSLKAANCGIAMGMGSDVAREAADLILMGDFSSIIIGIEYGLLSIAIAKCEGFEEKSNMGRPQLLGADANYLQHRLRPSPDAEQYSTDVLPALSMCMEPPESGLLQRKPRNVKTDRLVDWKLLLHAYGFLGVLESLAAMSMYVVRSLLRALTDISWLLQRSFWYLRRNGVPFSNLFLGFGTWPGLDTELLSKAQSVYFFTLVLMQWGQKIFLTRGVSVEHYFLPIAFGLALLRLVDLFCDAFTLTELYNQFGRVKEVSCEEIPAGCTCKAGLVASCDTAPRSEATSDEQPDLGAFTTILRAWNHLQPPRRIPIPQFHSSPPSQTSQKAQSSTSSQSRTFWSEAGTDNPVTEAAETLWAQRQLQSYLNSTTLHSKSQRAWNPEDDEHEPSSVDNDLLDAGHGHSSPTYSPYSSPEDDPRTVKTLEATSNLDELERSSLAQLPRRGVMAVPPHSFRSSSNQILPTEPIPKRPEFLSRNHPIAHSDSTLRSSGTENGLSQSFKWPALTHGIPQKVSNDTFPSTHAEDDPESAVLSLLSQARARSLINDNDDSTTAHSTSNGSPTTRSHTSPSYGHSAALHKQARSFSPQVEPPSPLPTPEELEVFPHVPAQKCRARIEEAHESHTPKGNHGSYDHLHQAVAHPYPHPLKGHHGLPATIEPELQDDSEPLKENAEDGHLSDDSSEWEWDPAQPSLGLLDEALGFIAAERAKWEATRAGGAHREDGTATPPEWEHTPDAPPPTKRKRRRKKTAVMATTTKPQDGIVAPPMEASLSATRPLLLAANEAHAPLDSTLGKEEKRITILTRPKPTTTDVSRGDMKELDEGEPPLVLLGKKGNRVGRKERERIKAKHDREREALQQALEPRTHTRVQSDDWDADDDEFDYEDEEGDDDEVEGMRAGSRAYIHQEFGKGAYKSTPATPGTVTPTRIDFKLGTKVPDGVGMAKGSEQEDEEGEPNILSTPSKRSRKKPRKRSKTISHARSFPNLRRAAANGSLDLDEEYLSSEAVPVFDQSKRSRLIGLAYKLQLLFPEQQKDLTRIIQRLESAGRKHVGVPSGPSANGLGRKRSRHSRTGSKGGGGAPPLPSFSSFGHEEYSLDDQEQDPAELDVVNKGHAPGDNGPLIHIFIDHSNILIGLLNFLKRSPPPQSVVSDYLSSQSVKSSGSTGDGTTAGTSPSKPISIPGSLPTSKASRKKAIAIPVIESPPENGVETEYPIPLPSFATAKSRVVTSTANMNVTWGDDLNLSKSLPTESALDTHMARRRRNGHNPNTRSIQEVMSDGNEEEQEGKGGSSEPATATVNEQGEKKVKRFPRHLWHAAFVLVLERGRAISRRVVVTSSPLYQPMEKIQNLGYEVRVYIRVPDLGDGMDRERKVTTRPMYGGKGTPSKKSHMRRISGSTSAESGSAGSGQHHYHGPQQGTNPATGTGITMSSNANTGASNTVANKIKYREQGVDELLQLKLHQAIADADVVPKGSTIVLATGDGNVGQFNEDGFLGPVRTALKRGWKVELYAWEDGLSRSWRREFGENSEWGRKGLFRIVPLEQFATSLVEASGW</sequence>
<dbReference type="InterPro" id="IPR008250">
    <property type="entry name" value="ATPase_P-typ_transduc_dom_A_sf"/>
</dbReference>
<dbReference type="SFLD" id="SFLDF00027">
    <property type="entry name" value="p-type_atpase"/>
    <property type="match status" value="1"/>
</dbReference>
<feature type="region of interest" description="Disordered" evidence="9">
    <location>
        <begin position="1600"/>
        <end position="1704"/>
    </location>
</feature>
<dbReference type="InterPro" id="IPR023299">
    <property type="entry name" value="ATPase_P-typ_cyto_dom_N"/>
</dbReference>
<feature type="compositionally biased region" description="Polar residues" evidence="9">
    <location>
        <begin position="1295"/>
        <end position="1307"/>
    </location>
</feature>
<dbReference type="InterPro" id="IPR059000">
    <property type="entry name" value="ATPase_P-type_domA"/>
</dbReference>
<feature type="region of interest" description="Disordered" evidence="9">
    <location>
        <begin position="1323"/>
        <end position="1342"/>
    </location>
</feature>
<dbReference type="Proteomes" id="UP000541558">
    <property type="component" value="Unassembled WGS sequence"/>
</dbReference>
<dbReference type="GO" id="GO:1990573">
    <property type="term" value="P:potassium ion import across plasma membrane"/>
    <property type="evidence" value="ECO:0007669"/>
    <property type="project" value="TreeGrafter"/>
</dbReference>
<dbReference type="InterPro" id="IPR050510">
    <property type="entry name" value="Cation_transp_ATPase_P-type"/>
</dbReference>
<dbReference type="PRINTS" id="PR00121">
    <property type="entry name" value="NAKATPASE"/>
</dbReference>
<dbReference type="PROSITE" id="PS00154">
    <property type="entry name" value="ATPASE_E1_E2"/>
    <property type="match status" value="1"/>
</dbReference>
<feature type="compositionally biased region" description="Polar residues" evidence="9">
    <location>
        <begin position="2224"/>
        <end position="2243"/>
    </location>
</feature>
<dbReference type="Gene3D" id="3.40.1110.10">
    <property type="entry name" value="Calcium-transporting ATPase, cytoplasmic domain N"/>
    <property type="match status" value="1"/>
</dbReference>
<keyword evidence="2" id="KW-1003">Cell membrane</keyword>
<feature type="region of interest" description="Disordered" evidence="9">
    <location>
        <begin position="1477"/>
        <end position="1500"/>
    </location>
</feature>
<dbReference type="GO" id="GO:0005524">
    <property type="term" value="F:ATP binding"/>
    <property type="evidence" value="ECO:0007669"/>
    <property type="project" value="UniProtKB-KW"/>
</dbReference>
<organism evidence="12 13">
    <name type="scientific">Ephemerocybe angulata</name>
    <dbReference type="NCBI Taxonomy" id="980116"/>
    <lineage>
        <taxon>Eukaryota</taxon>
        <taxon>Fungi</taxon>
        <taxon>Dikarya</taxon>
        <taxon>Basidiomycota</taxon>
        <taxon>Agaricomycotina</taxon>
        <taxon>Agaricomycetes</taxon>
        <taxon>Agaricomycetidae</taxon>
        <taxon>Agaricales</taxon>
        <taxon>Agaricineae</taxon>
        <taxon>Psathyrellaceae</taxon>
        <taxon>Ephemerocybe</taxon>
    </lineage>
</organism>
<feature type="region of interest" description="Disordered" evidence="9">
    <location>
        <begin position="1524"/>
        <end position="1564"/>
    </location>
</feature>
<dbReference type="InterPro" id="IPR023298">
    <property type="entry name" value="ATPase_P-typ_TM_dom_sf"/>
</dbReference>
<evidence type="ECO:0000256" key="6">
    <source>
        <dbReference type="ARBA" id="ARBA00022967"/>
    </source>
</evidence>
<comment type="caution">
    <text evidence="12">The sequence shown here is derived from an EMBL/GenBank/DDBJ whole genome shotgun (WGS) entry which is preliminary data.</text>
</comment>
<feature type="region of interest" description="Disordered" evidence="9">
    <location>
        <begin position="1856"/>
        <end position="1911"/>
    </location>
</feature>
<keyword evidence="4" id="KW-0547">Nucleotide-binding</keyword>
<dbReference type="InterPro" id="IPR001757">
    <property type="entry name" value="P_typ_ATPase"/>
</dbReference>
<dbReference type="InterPro" id="IPR006068">
    <property type="entry name" value="ATPase_P-typ_cation-transptr_C"/>
</dbReference>
<feature type="compositionally biased region" description="Basic residues" evidence="9">
    <location>
        <begin position="1773"/>
        <end position="1787"/>
    </location>
</feature>
<evidence type="ECO:0000313" key="13">
    <source>
        <dbReference type="Proteomes" id="UP000541558"/>
    </source>
</evidence>
<dbReference type="PRINTS" id="PR00119">
    <property type="entry name" value="CATATPASE"/>
</dbReference>
<feature type="transmembrane region" description="Helical" evidence="10">
    <location>
        <begin position="166"/>
        <end position="186"/>
    </location>
</feature>
<feature type="region of interest" description="Disordered" evidence="9">
    <location>
        <begin position="1955"/>
        <end position="2000"/>
    </location>
</feature>
<name>A0A8H5CD32_9AGAR</name>
<feature type="region of interest" description="Disordered" evidence="9">
    <location>
        <begin position="1186"/>
        <end position="1307"/>
    </location>
</feature>
<dbReference type="FunFam" id="3.40.50.1000:FF:000001">
    <property type="entry name" value="Phospholipid-transporting ATPase IC"/>
    <property type="match status" value="1"/>
</dbReference>
<dbReference type="Pfam" id="PF00689">
    <property type="entry name" value="Cation_ATPase_C"/>
    <property type="match status" value="1"/>
</dbReference>
<evidence type="ECO:0000313" key="12">
    <source>
        <dbReference type="EMBL" id="KAF5339587.1"/>
    </source>
</evidence>
<dbReference type="InterPro" id="IPR044492">
    <property type="entry name" value="P_typ_ATPase_HD_dom"/>
</dbReference>
<evidence type="ECO:0000256" key="1">
    <source>
        <dbReference type="ARBA" id="ARBA00004651"/>
    </source>
</evidence>
<dbReference type="GO" id="GO:0030007">
    <property type="term" value="P:intracellular potassium ion homeostasis"/>
    <property type="evidence" value="ECO:0007669"/>
    <property type="project" value="TreeGrafter"/>
</dbReference>
<dbReference type="Pfam" id="PF13246">
    <property type="entry name" value="Cation_ATPase"/>
    <property type="match status" value="1"/>
</dbReference>
<feature type="compositionally biased region" description="Basic and acidic residues" evidence="9">
    <location>
        <begin position="1477"/>
        <end position="1490"/>
    </location>
</feature>
<feature type="region of interest" description="Disordered" evidence="9">
    <location>
        <begin position="1356"/>
        <end position="1409"/>
    </location>
</feature>
<feature type="compositionally biased region" description="Low complexity" evidence="9">
    <location>
        <begin position="1131"/>
        <end position="1149"/>
    </location>
</feature>
<evidence type="ECO:0000256" key="3">
    <source>
        <dbReference type="ARBA" id="ARBA00022692"/>
    </source>
</evidence>
<feature type="transmembrane region" description="Helical" evidence="10">
    <location>
        <begin position="131"/>
        <end position="154"/>
    </location>
</feature>
<feature type="compositionally biased region" description="Basic residues" evidence="9">
    <location>
        <begin position="1551"/>
        <end position="1560"/>
    </location>
</feature>
<feature type="region of interest" description="Disordered" evidence="9">
    <location>
        <begin position="2183"/>
        <end position="2243"/>
    </location>
</feature>
<keyword evidence="13" id="KW-1185">Reference proteome</keyword>
<dbReference type="SUPFAM" id="SSF81660">
    <property type="entry name" value="Metal cation-transporting ATPase, ATP-binding domain N"/>
    <property type="match status" value="1"/>
</dbReference>
<dbReference type="CDD" id="cd18724">
    <property type="entry name" value="PIN_LabA-like"/>
    <property type="match status" value="1"/>
</dbReference>
<evidence type="ECO:0000259" key="11">
    <source>
        <dbReference type="SMART" id="SM00831"/>
    </source>
</evidence>
<dbReference type="NCBIfam" id="TIGR01494">
    <property type="entry name" value="ATPase_P-type"/>
    <property type="match status" value="1"/>
</dbReference>
<feature type="region of interest" description="Disordered" evidence="9">
    <location>
        <begin position="2067"/>
        <end position="2111"/>
    </location>
</feature>
<keyword evidence="5" id="KW-0067">ATP-binding</keyword>
<keyword evidence="6" id="KW-1278">Translocase</keyword>
<dbReference type="SFLD" id="SFLDS00003">
    <property type="entry name" value="Haloacid_Dehalogenase"/>
    <property type="match status" value="1"/>
</dbReference>
<evidence type="ECO:0000256" key="4">
    <source>
        <dbReference type="ARBA" id="ARBA00022741"/>
    </source>
</evidence>
<evidence type="ECO:0000256" key="8">
    <source>
        <dbReference type="ARBA" id="ARBA00023136"/>
    </source>
</evidence>
<keyword evidence="7 10" id="KW-1133">Transmembrane helix</keyword>
<dbReference type="InterPro" id="IPR004014">
    <property type="entry name" value="ATPase_P-typ_cation-transptr_N"/>
</dbReference>
<protein>
    <recommendedName>
        <fullName evidence="11">Cation-transporting P-type ATPase N-terminal domain-containing protein</fullName>
    </recommendedName>
</protein>
<evidence type="ECO:0000256" key="9">
    <source>
        <dbReference type="SAM" id="MobiDB-lite"/>
    </source>
</evidence>
<dbReference type="SUPFAM" id="SSF81665">
    <property type="entry name" value="Calcium ATPase, transmembrane domain M"/>
    <property type="match status" value="1"/>
</dbReference>
<dbReference type="InterPro" id="IPR023214">
    <property type="entry name" value="HAD_sf"/>
</dbReference>
<evidence type="ECO:0000256" key="2">
    <source>
        <dbReference type="ARBA" id="ARBA00022475"/>
    </source>
</evidence>
<dbReference type="GO" id="GO:0005886">
    <property type="term" value="C:plasma membrane"/>
    <property type="evidence" value="ECO:0007669"/>
    <property type="project" value="UniProtKB-SubCell"/>
</dbReference>
<keyword evidence="3 10" id="KW-0812">Transmembrane</keyword>
<feature type="domain" description="Cation-transporting P-type ATPase N-terminal" evidence="11">
    <location>
        <begin position="82"/>
        <end position="155"/>
    </location>
</feature>
<reference evidence="12 13" key="1">
    <citation type="journal article" date="2020" name="ISME J.">
        <title>Uncovering the hidden diversity of litter-decomposition mechanisms in mushroom-forming fungi.</title>
        <authorList>
            <person name="Floudas D."/>
            <person name="Bentzer J."/>
            <person name="Ahren D."/>
            <person name="Johansson T."/>
            <person name="Persson P."/>
            <person name="Tunlid A."/>
        </authorList>
    </citation>
    <scope>NUCLEOTIDE SEQUENCE [LARGE SCALE GENOMIC DNA]</scope>
    <source>
        <strain evidence="12 13">CBS 175.51</strain>
    </source>
</reference>
<feature type="compositionally biased region" description="Polar residues" evidence="9">
    <location>
        <begin position="2074"/>
        <end position="2083"/>
    </location>
</feature>